<feature type="chain" id="PRO_5039541293" evidence="5">
    <location>
        <begin position="24"/>
        <end position="543"/>
    </location>
</feature>
<dbReference type="Gene3D" id="3.90.76.10">
    <property type="entry name" value="Dipeptide-binding Protein, Domain 1"/>
    <property type="match status" value="1"/>
</dbReference>
<evidence type="ECO:0000313" key="7">
    <source>
        <dbReference type="EMBL" id="MST88316.1"/>
    </source>
</evidence>
<accession>A0A844FRV9</accession>
<comment type="caution">
    <text evidence="7">The sequence shown here is derived from an EMBL/GenBank/DDBJ whole genome shotgun (WGS) entry which is preliminary data.</text>
</comment>
<sequence>MIMRKMLALFVTMGLLLSGCGGKTDTQKVYNFGLETDIVTMDSAFATDPASMSALHATTEGLMGVDAKGKTVPMLAKSYSLNDDHTVYTFKLRDNLKWTDLNGKTYPLKAQDFVYSWQRALKNASEYAYMFTSDGASIKNADAIAKLGVNASKEQLDTLGIKAPDDKTVVVTLERPIAYFLDIMTFSCFYPQNQEYVEKMGKQYATDVNHMLSCGAFIATKWTKNNKMEFKKNPNSFLAKEVQLDKLNLFLKQNPSTAALNFTNGTLDYAAINSSLVDKYKKDKSYKQFQMGYVFYININHRRSTLANKNVRAAISYAINRDDFTKNVLKDGSSKVGGMVGKTLAYNPKTGKDFRDDSGDYTHYDLAKAQQYLDEGLKELNKSSIDIEILYGSDESPEDTVAEYLQGALSKLKGLKVTNRATTRQGRIAAQDAGEYDIALQHWGPDYADPTTYLNLGLSDNSNNRGKWNNAAFDQVMHQAQLETDASKRWNELLEAEKIMMEDYAFIPLFQRGAATLQRTNKPGMIYKMAVGSPYTYTYIKVQ</sequence>
<evidence type="ECO:0000256" key="5">
    <source>
        <dbReference type="SAM" id="SignalP"/>
    </source>
</evidence>
<dbReference type="Proteomes" id="UP000442619">
    <property type="component" value="Unassembled WGS sequence"/>
</dbReference>
<dbReference type="SUPFAM" id="SSF53850">
    <property type="entry name" value="Periplasmic binding protein-like II"/>
    <property type="match status" value="1"/>
</dbReference>
<keyword evidence="4 5" id="KW-0732">Signal</keyword>
<dbReference type="GO" id="GO:1904680">
    <property type="term" value="F:peptide transmembrane transporter activity"/>
    <property type="evidence" value="ECO:0007669"/>
    <property type="project" value="TreeGrafter"/>
</dbReference>
<evidence type="ECO:0000256" key="1">
    <source>
        <dbReference type="ARBA" id="ARBA00004193"/>
    </source>
</evidence>
<feature type="domain" description="Solute-binding protein family 5" evidence="6">
    <location>
        <begin position="71"/>
        <end position="463"/>
    </location>
</feature>
<dbReference type="Gene3D" id="3.10.105.10">
    <property type="entry name" value="Dipeptide-binding Protein, Domain 3"/>
    <property type="match status" value="1"/>
</dbReference>
<evidence type="ECO:0000313" key="8">
    <source>
        <dbReference type="Proteomes" id="UP000442619"/>
    </source>
</evidence>
<evidence type="ECO:0000256" key="3">
    <source>
        <dbReference type="ARBA" id="ARBA00022448"/>
    </source>
</evidence>
<dbReference type="FunFam" id="3.90.76.10:FF:000001">
    <property type="entry name" value="Oligopeptide ABC transporter substrate-binding protein"/>
    <property type="match status" value="1"/>
</dbReference>
<dbReference type="PANTHER" id="PTHR30290">
    <property type="entry name" value="PERIPLASMIC BINDING COMPONENT OF ABC TRANSPORTER"/>
    <property type="match status" value="1"/>
</dbReference>
<gene>
    <name evidence="7" type="ORF">FYJ79_01715</name>
</gene>
<dbReference type="GO" id="GO:0043190">
    <property type="term" value="C:ATP-binding cassette (ABC) transporter complex"/>
    <property type="evidence" value="ECO:0007669"/>
    <property type="project" value="InterPro"/>
</dbReference>
<evidence type="ECO:0000259" key="6">
    <source>
        <dbReference type="Pfam" id="PF00496"/>
    </source>
</evidence>
<dbReference type="InterPro" id="IPR039424">
    <property type="entry name" value="SBP_5"/>
</dbReference>
<dbReference type="EMBL" id="VUNM01000002">
    <property type="protein sequence ID" value="MST88316.1"/>
    <property type="molecule type" value="Genomic_DNA"/>
</dbReference>
<dbReference type="Gene3D" id="3.40.190.10">
    <property type="entry name" value="Periplasmic binding protein-like II"/>
    <property type="match status" value="1"/>
</dbReference>
<feature type="signal peptide" evidence="5">
    <location>
        <begin position="1"/>
        <end position="23"/>
    </location>
</feature>
<dbReference type="GO" id="GO:0030288">
    <property type="term" value="C:outer membrane-bounded periplasmic space"/>
    <property type="evidence" value="ECO:0007669"/>
    <property type="project" value="UniProtKB-ARBA"/>
</dbReference>
<dbReference type="GO" id="GO:0015833">
    <property type="term" value="P:peptide transport"/>
    <property type="evidence" value="ECO:0007669"/>
    <property type="project" value="TreeGrafter"/>
</dbReference>
<dbReference type="InterPro" id="IPR023765">
    <property type="entry name" value="SBP_5_CS"/>
</dbReference>
<comment type="subcellular location">
    <subcellularLocation>
        <location evidence="1">Cell membrane</location>
        <topology evidence="1">Lipid-anchor</topology>
    </subcellularLocation>
</comment>
<dbReference type="AlphaFoldDB" id="A0A844FRV9"/>
<name>A0A844FRV9_9FIRM</name>
<dbReference type="InterPro" id="IPR000914">
    <property type="entry name" value="SBP_5_dom"/>
</dbReference>
<evidence type="ECO:0000256" key="4">
    <source>
        <dbReference type="ARBA" id="ARBA00022729"/>
    </source>
</evidence>
<dbReference type="InterPro" id="IPR030678">
    <property type="entry name" value="Peptide/Ni-bd"/>
</dbReference>
<comment type="similarity">
    <text evidence="2">Belongs to the bacterial solute-binding protein 5 family.</text>
</comment>
<dbReference type="CDD" id="cd08504">
    <property type="entry name" value="PBP2_OppA"/>
    <property type="match status" value="1"/>
</dbReference>
<dbReference type="PROSITE" id="PS51257">
    <property type="entry name" value="PROKAR_LIPOPROTEIN"/>
    <property type="match status" value="1"/>
</dbReference>
<reference evidence="7 8" key="1">
    <citation type="submission" date="2019-08" db="EMBL/GenBank/DDBJ databases">
        <title>In-depth cultivation of the pig gut microbiome towards novel bacterial diversity and tailored functional studies.</title>
        <authorList>
            <person name="Wylensek D."/>
            <person name="Hitch T.C.A."/>
            <person name="Clavel T."/>
        </authorList>
    </citation>
    <scope>NUCLEOTIDE SEQUENCE [LARGE SCALE GENOMIC DNA]</scope>
    <source>
        <strain evidence="7 8">CA-Schmier-601-WT-3</strain>
    </source>
</reference>
<protein>
    <submittedName>
        <fullName evidence="7">Peptide ABC transporter substrate-binding protein</fullName>
    </submittedName>
</protein>
<dbReference type="PIRSF" id="PIRSF002741">
    <property type="entry name" value="MppA"/>
    <property type="match status" value="1"/>
</dbReference>
<dbReference type="Pfam" id="PF00496">
    <property type="entry name" value="SBP_bac_5"/>
    <property type="match status" value="1"/>
</dbReference>
<keyword evidence="8" id="KW-1185">Reference proteome</keyword>
<proteinExistence type="inferred from homology"/>
<keyword evidence="3" id="KW-0813">Transport</keyword>
<dbReference type="FunFam" id="3.10.105.10:FF:000001">
    <property type="entry name" value="Oligopeptide ABC transporter, oligopeptide-binding protein"/>
    <property type="match status" value="1"/>
</dbReference>
<evidence type="ECO:0000256" key="2">
    <source>
        <dbReference type="ARBA" id="ARBA00005695"/>
    </source>
</evidence>
<organism evidence="7 8">
    <name type="scientific">Sharpea porci</name>
    <dbReference type="NCBI Taxonomy" id="2652286"/>
    <lineage>
        <taxon>Bacteria</taxon>
        <taxon>Bacillati</taxon>
        <taxon>Bacillota</taxon>
        <taxon>Erysipelotrichia</taxon>
        <taxon>Erysipelotrichales</taxon>
        <taxon>Coprobacillaceae</taxon>
        <taxon>Sharpea</taxon>
    </lineage>
</organism>
<dbReference type="PANTHER" id="PTHR30290:SF10">
    <property type="entry name" value="PERIPLASMIC OLIGOPEPTIDE-BINDING PROTEIN-RELATED"/>
    <property type="match status" value="1"/>
</dbReference>
<dbReference type="PROSITE" id="PS01040">
    <property type="entry name" value="SBP_BACTERIAL_5"/>
    <property type="match status" value="1"/>
</dbReference>